<gene>
    <name evidence="2" type="ORF">HINF_LOCUS42463</name>
    <name evidence="1" type="ORF">HINF_LOCUS50728</name>
</gene>
<accession>A0AA86QS87</accession>
<sequence>MTQRIIIETLQENIQLTQAIHYLNHAIEEIQFESCKSIRQRWTISEISLFDIAVQLFGDNNIEKLAQVIVSKSKSQIYFRIKYLNNKRIKQQNTQINNMQNLFSQMDLSQCAEK</sequence>
<protein>
    <submittedName>
        <fullName evidence="1">SANT/Myb domain</fullName>
    </submittedName>
    <submittedName>
        <fullName evidence="2">SANT/Myb_domain</fullName>
    </submittedName>
</protein>
<comment type="caution">
    <text evidence="1">The sequence shown here is derived from an EMBL/GenBank/DDBJ whole genome shotgun (WGS) entry which is preliminary data.</text>
</comment>
<reference evidence="1" key="1">
    <citation type="submission" date="2023-06" db="EMBL/GenBank/DDBJ databases">
        <authorList>
            <person name="Kurt Z."/>
        </authorList>
    </citation>
    <scope>NUCLEOTIDE SEQUENCE</scope>
</reference>
<name>A0AA86QS87_9EUKA</name>
<evidence type="ECO:0000313" key="3">
    <source>
        <dbReference type="Proteomes" id="UP001642409"/>
    </source>
</evidence>
<dbReference type="EMBL" id="CAXDID020000173">
    <property type="protein sequence ID" value="CAL6047966.1"/>
    <property type="molecule type" value="Genomic_DNA"/>
</dbReference>
<proteinExistence type="predicted"/>
<dbReference type="Proteomes" id="UP001642409">
    <property type="component" value="Unassembled WGS sequence"/>
</dbReference>
<keyword evidence="3" id="KW-1185">Reference proteome</keyword>
<evidence type="ECO:0000313" key="1">
    <source>
        <dbReference type="EMBL" id="CAI9963083.1"/>
    </source>
</evidence>
<dbReference type="EMBL" id="CATOUU010000964">
    <property type="protein sequence ID" value="CAI9963083.1"/>
    <property type="molecule type" value="Genomic_DNA"/>
</dbReference>
<reference evidence="2 3" key="2">
    <citation type="submission" date="2024-07" db="EMBL/GenBank/DDBJ databases">
        <authorList>
            <person name="Akdeniz Z."/>
        </authorList>
    </citation>
    <scope>NUCLEOTIDE SEQUENCE [LARGE SCALE GENOMIC DNA]</scope>
</reference>
<organism evidence="1">
    <name type="scientific">Hexamita inflata</name>
    <dbReference type="NCBI Taxonomy" id="28002"/>
    <lineage>
        <taxon>Eukaryota</taxon>
        <taxon>Metamonada</taxon>
        <taxon>Diplomonadida</taxon>
        <taxon>Hexamitidae</taxon>
        <taxon>Hexamitinae</taxon>
        <taxon>Hexamita</taxon>
    </lineage>
</organism>
<evidence type="ECO:0000313" key="2">
    <source>
        <dbReference type="EMBL" id="CAL6047966.1"/>
    </source>
</evidence>
<dbReference type="AlphaFoldDB" id="A0AA86QS87"/>